<gene>
    <name evidence="1" type="ORF">Drose_04060</name>
</gene>
<organism evidence="1 2">
    <name type="scientific">Dactylosporangium roseum</name>
    <dbReference type="NCBI Taxonomy" id="47989"/>
    <lineage>
        <taxon>Bacteria</taxon>
        <taxon>Bacillati</taxon>
        <taxon>Actinomycetota</taxon>
        <taxon>Actinomycetes</taxon>
        <taxon>Micromonosporales</taxon>
        <taxon>Micromonosporaceae</taxon>
        <taxon>Dactylosporangium</taxon>
    </lineage>
</organism>
<evidence type="ECO:0000313" key="1">
    <source>
        <dbReference type="EMBL" id="UWZ37463.1"/>
    </source>
</evidence>
<reference evidence="1" key="1">
    <citation type="submission" date="2021-04" db="EMBL/GenBank/DDBJ databases">
        <title>Biosynthetic gene clusters of Dactylosporangioum roseum.</title>
        <authorList>
            <person name="Hartkoorn R.C."/>
            <person name="Beaudoing E."/>
            <person name="Hot D."/>
            <person name="Moureu S."/>
        </authorList>
    </citation>
    <scope>NUCLEOTIDE SEQUENCE</scope>
    <source>
        <strain evidence="1">NRRL B-16295</strain>
    </source>
</reference>
<accession>A0ABY5Z5W8</accession>
<proteinExistence type="predicted"/>
<evidence type="ECO:0000313" key="2">
    <source>
        <dbReference type="Proteomes" id="UP001058271"/>
    </source>
</evidence>
<protein>
    <recommendedName>
        <fullName evidence="3">C2H2-type domain-containing protein</fullName>
    </recommendedName>
</protein>
<dbReference type="RefSeq" id="WP_260726820.1">
    <property type="nucleotide sequence ID" value="NZ_BAAABS010000073.1"/>
</dbReference>
<sequence length="144" mass="15495">MPQEPAPIPDEQDVIAALTAGKNDLATVVATLDQFLPAGYTVQHWEGGQRHTPDGPRWNAFGPPGAGFRRNEPAVRGQGAATLARIVTAAWQHAIENGQDLRTRAELHAHVETHPFPVCPECGRTVLPAESAVSPHPNFHPHCA</sequence>
<dbReference type="Proteomes" id="UP001058271">
    <property type="component" value="Chromosome"/>
</dbReference>
<evidence type="ECO:0008006" key="3">
    <source>
        <dbReference type="Google" id="ProtNLM"/>
    </source>
</evidence>
<keyword evidence="2" id="KW-1185">Reference proteome</keyword>
<name>A0ABY5Z5W8_9ACTN</name>
<dbReference type="EMBL" id="CP073721">
    <property type="protein sequence ID" value="UWZ37463.1"/>
    <property type="molecule type" value="Genomic_DNA"/>
</dbReference>